<evidence type="ECO:0000256" key="2">
    <source>
        <dbReference type="ARBA" id="ARBA00022598"/>
    </source>
</evidence>
<evidence type="ECO:0000256" key="4">
    <source>
        <dbReference type="ARBA" id="ARBA00022741"/>
    </source>
</evidence>
<evidence type="ECO:0000256" key="6">
    <source>
        <dbReference type="ARBA" id="ARBA00022960"/>
    </source>
</evidence>
<keyword evidence="7" id="KW-0573">Peptidoglycan synthesis</keyword>
<dbReference type="Gene3D" id="3.90.190.20">
    <property type="entry name" value="Mur ligase, C-terminal domain"/>
    <property type="match status" value="1"/>
</dbReference>
<sequence>MRIKASQVALITGGTLVGQDIEAWALSFDSRAIKPGHAFVAIVAERDGNDFVSAAASKGAAFAIVSRGRAIAEIPCVEVDDATAALALLGRALREQLASTLDGRVIGITGSAGKTSAKNLVRAVLQAGFSPVHAADASLNNDIGVPVTIANAPDDAAALVIEMGMRGFHEIGRLCEIAQPVIGLVTNVGDAHGERLGGPDGIAKAKGELIAALPAHGTAVLNADDVRVLAMRSLTPARVITFGKSDDADVKYRIVETDIDGRCTAEFTFEGSVAIATPMLPGEHMVSNSAAAIAVGIACGMKLNVAAKGIGKEALETGRMCWLEAVNGLRILDDSYNANEHSMLAALQVIADLPVRTKFAVLGQMAEVADSKDAHKRVAEFAAQNKITVIGLETALYGTPAMSVEDSLKELAFHHPHVVLVKGSRSARTERVVHELL</sequence>
<gene>
    <name evidence="13" type="ORF">UFOPK1874_00353</name>
</gene>
<organism evidence="13">
    <name type="scientific">freshwater metagenome</name>
    <dbReference type="NCBI Taxonomy" id="449393"/>
    <lineage>
        <taxon>unclassified sequences</taxon>
        <taxon>metagenomes</taxon>
        <taxon>ecological metagenomes</taxon>
    </lineage>
</organism>
<keyword evidence="2" id="KW-0436">Ligase</keyword>
<dbReference type="Gene3D" id="3.40.1190.10">
    <property type="entry name" value="Mur-like, catalytic domain"/>
    <property type="match status" value="1"/>
</dbReference>
<dbReference type="Pfam" id="PF08245">
    <property type="entry name" value="Mur_ligase_M"/>
    <property type="match status" value="1"/>
</dbReference>
<reference evidence="13" key="1">
    <citation type="submission" date="2020-05" db="EMBL/GenBank/DDBJ databases">
        <authorList>
            <person name="Chiriac C."/>
            <person name="Salcher M."/>
            <person name="Ghai R."/>
            <person name="Kavagutti S V."/>
        </authorList>
    </citation>
    <scope>NUCLEOTIDE SEQUENCE</scope>
</reference>
<keyword evidence="9" id="KW-0961">Cell wall biogenesis/degradation</keyword>
<dbReference type="Pfam" id="PF02875">
    <property type="entry name" value="Mur_ligase_C"/>
    <property type="match status" value="1"/>
</dbReference>
<keyword evidence="5" id="KW-0067">ATP-binding</keyword>
<dbReference type="NCBIfam" id="TIGR01143">
    <property type="entry name" value="murF"/>
    <property type="match status" value="1"/>
</dbReference>
<protein>
    <recommendedName>
        <fullName evidence="10">UDP-MurNAc-pentapeptide synthetase</fullName>
    </recommendedName>
</protein>
<keyword evidence="1" id="KW-0963">Cytoplasm</keyword>
<evidence type="ECO:0000256" key="8">
    <source>
        <dbReference type="ARBA" id="ARBA00023306"/>
    </source>
</evidence>
<keyword evidence="8" id="KW-0131">Cell cycle</keyword>
<dbReference type="PANTHER" id="PTHR43024">
    <property type="entry name" value="UDP-N-ACETYLMURAMOYL-TRIPEPTIDE--D-ALANYL-D-ALANINE LIGASE"/>
    <property type="match status" value="1"/>
</dbReference>
<dbReference type="PANTHER" id="PTHR43024:SF1">
    <property type="entry name" value="UDP-N-ACETYLMURAMOYL-TRIPEPTIDE--D-ALANYL-D-ALANINE LIGASE"/>
    <property type="match status" value="1"/>
</dbReference>
<dbReference type="EMBL" id="CAEZUX010000022">
    <property type="protein sequence ID" value="CAB4609933.1"/>
    <property type="molecule type" value="Genomic_DNA"/>
</dbReference>
<dbReference type="GO" id="GO:0005524">
    <property type="term" value="F:ATP binding"/>
    <property type="evidence" value="ECO:0007669"/>
    <property type="project" value="UniProtKB-KW"/>
</dbReference>
<dbReference type="AlphaFoldDB" id="A0A6J6HBN5"/>
<keyword evidence="6" id="KW-0133">Cell shape</keyword>
<keyword evidence="4" id="KW-0547">Nucleotide-binding</keyword>
<dbReference type="InterPro" id="IPR004101">
    <property type="entry name" value="Mur_ligase_C"/>
</dbReference>
<dbReference type="GO" id="GO:0009252">
    <property type="term" value="P:peptidoglycan biosynthetic process"/>
    <property type="evidence" value="ECO:0007669"/>
    <property type="project" value="UniProtKB-KW"/>
</dbReference>
<dbReference type="GO" id="GO:0071555">
    <property type="term" value="P:cell wall organization"/>
    <property type="evidence" value="ECO:0007669"/>
    <property type="project" value="UniProtKB-KW"/>
</dbReference>
<evidence type="ECO:0000259" key="11">
    <source>
        <dbReference type="Pfam" id="PF02875"/>
    </source>
</evidence>
<feature type="domain" description="Mur ligase central" evidence="12">
    <location>
        <begin position="108"/>
        <end position="295"/>
    </location>
</feature>
<dbReference type="InterPro" id="IPR005863">
    <property type="entry name" value="UDP-N-AcMur_synth"/>
</dbReference>
<evidence type="ECO:0000256" key="1">
    <source>
        <dbReference type="ARBA" id="ARBA00022490"/>
    </source>
</evidence>
<dbReference type="InterPro" id="IPR035911">
    <property type="entry name" value="MurE/MurF_N"/>
</dbReference>
<accession>A0A6J6HBN5</accession>
<evidence type="ECO:0000256" key="5">
    <source>
        <dbReference type="ARBA" id="ARBA00022840"/>
    </source>
</evidence>
<dbReference type="SUPFAM" id="SSF53623">
    <property type="entry name" value="MurD-like peptide ligases, catalytic domain"/>
    <property type="match status" value="1"/>
</dbReference>
<dbReference type="GO" id="GO:0051301">
    <property type="term" value="P:cell division"/>
    <property type="evidence" value="ECO:0007669"/>
    <property type="project" value="UniProtKB-KW"/>
</dbReference>
<evidence type="ECO:0000256" key="9">
    <source>
        <dbReference type="ARBA" id="ARBA00023316"/>
    </source>
</evidence>
<evidence type="ECO:0000313" key="13">
    <source>
        <dbReference type="EMBL" id="CAB4609933.1"/>
    </source>
</evidence>
<evidence type="ECO:0000256" key="7">
    <source>
        <dbReference type="ARBA" id="ARBA00022984"/>
    </source>
</evidence>
<evidence type="ECO:0000256" key="3">
    <source>
        <dbReference type="ARBA" id="ARBA00022618"/>
    </source>
</evidence>
<dbReference type="HAMAP" id="MF_02019">
    <property type="entry name" value="MurF"/>
    <property type="match status" value="1"/>
</dbReference>
<feature type="domain" description="Mur ligase C-terminal" evidence="11">
    <location>
        <begin position="318"/>
        <end position="410"/>
    </location>
</feature>
<evidence type="ECO:0000259" key="12">
    <source>
        <dbReference type="Pfam" id="PF08245"/>
    </source>
</evidence>
<dbReference type="GO" id="GO:0047480">
    <property type="term" value="F:UDP-N-acetylmuramoyl-tripeptide-D-alanyl-D-alanine ligase activity"/>
    <property type="evidence" value="ECO:0007669"/>
    <property type="project" value="InterPro"/>
</dbReference>
<dbReference type="InterPro" id="IPR051046">
    <property type="entry name" value="MurCDEF_CellWall_CoF430Synth"/>
</dbReference>
<dbReference type="InterPro" id="IPR013221">
    <property type="entry name" value="Mur_ligase_cen"/>
</dbReference>
<dbReference type="InterPro" id="IPR036565">
    <property type="entry name" value="Mur-like_cat_sf"/>
</dbReference>
<dbReference type="InterPro" id="IPR036615">
    <property type="entry name" value="Mur_ligase_C_dom_sf"/>
</dbReference>
<dbReference type="SUPFAM" id="SSF53244">
    <property type="entry name" value="MurD-like peptide ligases, peptide-binding domain"/>
    <property type="match status" value="1"/>
</dbReference>
<keyword evidence="3" id="KW-0132">Cell division</keyword>
<proteinExistence type="inferred from homology"/>
<dbReference type="Gene3D" id="3.40.1390.10">
    <property type="entry name" value="MurE/MurF, N-terminal domain"/>
    <property type="match status" value="1"/>
</dbReference>
<name>A0A6J6HBN5_9ZZZZ</name>
<dbReference type="GO" id="GO:0008360">
    <property type="term" value="P:regulation of cell shape"/>
    <property type="evidence" value="ECO:0007669"/>
    <property type="project" value="UniProtKB-KW"/>
</dbReference>
<dbReference type="SUPFAM" id="SSF63418">
    <property type="entry name" value="MurE/MurF N-terminal domain"/>
    <property type="match status" value="1"/>
</dbReference>
<evidence type="ECO:0000256" key="10">
    <source>
        <dbReference type="ARBA" id="ARBA00031461"/>
    </source>
</evidence>